<accession>A0A0C1YKU8</accession>
<comment type="caution">
    <text evidence="1">The sequence shown here is derived from an EMBL/GenBank/DDBJ whole genome shotgun (WGS) entry which is preliminary data.</text>
</comment>
<evidence type="ECO:0000313" key="1">
    <source>
        <dbReference type="EMBL" id="NEV70061.1"/>
    </source>
</evidence>
<reference evidence="1" key="1">
    <citation type="submission" date="2014-11" db="EMBL/GenBank/DDBJ databases">
        <authorList>
            <person name="Malar M.C."/>
            <person name="Sen D."/>
            <person name="Tripathy S."/>
        </authorList>
    </citation>
    <scope>NUCLEOTIDE SEQUENCE</scope>
    <source>
        <strain evidence="1">BDU141951</strain>
    </source>
</reference>
<dbReference type="InterPro" id="IPR036520">
    <property type="entry name" value="UPF0759_sf"/>
</dbReference>
<proteinExistence type="predicted"/>
<reference evidence="1" key="2">
    <citation type="journal article" date="2015" name="Genome Announc.">
        <title>Draft Genome Sequence of Filamentous Marine Cyanobacterium Lyngbya confervoides Strain BDU141951.</title>
        <authorList>
            <person name="Chandrababunaidu M.M."/>
            <person name="Sen D."/>
            <person name="Tripathy S."/>
        </authorList>
    </citation>
    <scope>NUCLEOTIDE SEQUENCE</scope>
    <source>
        <strain evidence="1">BDU141951</strain>
    </source>
</reference>
<gene>
    <name evidence="1" type="ORF">QQ91_023495</name>
</gene>
<reference evidence="1" key="3">
    <citation type="submission" date="2020-02" db="EMBL/GenBank/DDBJ databases">
        <authorList>
            <person name="Sarangi A.N."/>
            <person name="Ghosh S."/>
            <person name="Mukherjee M."/>
            <person name="Tripathy S."/>
        </authorList>
    </citation>
    <scope>NUCLEOTIDE SEQUENCE</scope>
    <source>
        <strain evidence="1">BDU141951</strain>
    </source>
</reference>
<dbReference type="PANTHER" id="PTHR30348">
    <property type="entry name" value="UNCHARACTERIZED PROTEIN YECE"/>
    <property type="match status" value="1"/>
</dbReference>
<dbReference type="EMBL" id="JTHE02000003">
    <property type="protein sequence ID" value="NEV70061.1"/>
    <property type="molecule type" value="Genomic_DNA"/>
</dbReference>
<dbReference type="AlphaFoldDB" id="A0A0C1YKU8"/>
<dbReference type="Pfam" id="PF01904">
    <property type="entry name" value="DUF72"/>
    <property type="match status" value="1"/>
</dbReference>
<name>A0A0C1YKU8_9CYAN</name>
<protein>
    <submittedName>
        <fullName evidence="1">DUF72 domain-containing protein</fullName>
    </submittedName>
</protein>
<dbReference type="InterPro" id="IPR002763">
    <property type="entry name" value="DUF72"/>
</dbReference>
<dbReference type="Gene3D" id="3.20.20.410">
    <property type="entry name" value="Protein of unknown function UPF0759"/>
    <property type="match status" value="1"/>
</dbReference>
<dbReference type="SUPFAM" id="SSF117396">
    <property type="entry name" value="TM1631-like"/>
    <property type="match status" value="1"/>
</dbReference>
<organism evidence="1">
    <name type="scientific">Lyngbya confervoides BDU141951</name>
    <dbReference type="NCBI Taxonomy" id="1574623"/>
    <lineage>
        <taxon>Bacteria</taxon>
        <taxon>Bacillati</taxon>
        <taxon>Cyanobacteriota</taxon>
        <taxon>Cyanophyceae</taxon>
        <taxon>Oscillatoriophycideae</taxon>
        <taxon>Oscillatoriales</taxon>
        <taxon>Microcoleaceae</taxon>
        <taxon>Lyngbya</taxon>
    </lineage>
</organism>
<sequence>MFYLGCAVWAFKAWVGDFYPAGAKSGDFLRLYGDRFTTVEGNTTFYSIPDAATVDRWADQTPDTFRFCPKIPRLYSHSGALMPHFEQTLAFLQTLQRLGPRLGPMFLQLPPSYGPDRFTDLRDFLTAWPREVAPISVEVRHLAWFEKLHAHRLNDTLRQLGVGRVLLDTRTMYDGQEDGLPDPQLTSERRKPKVPLQHITTADFTLVRYISHPDLNFNEPYILQWVPRLVEWLRQGQTVYLFIHCPDEARSPALARYFYETLKGAYPDLPTLPWDSVKPPDAQLSLF</sequence>
<dbReference type="PANTHER" id="PTHR30348:SF9">
    <property type="entry name" value="UPF0759 PROTEIN YECE"/>
    <property type="match status" value="1"/>
</dbReference>